<gene>
    <name evidence="2" type="ORF">GW587_28245</name>
</gene>
<dbReference type="PANTHER" id="PTHR38436:SF1">
    <property type="entry name" value="ESTER CYCLASE"/>
    <property type="match status" value="1"/>
</dbReference>
<dbReference type="EMBL" id="JAADJT010000017">
    <property type="protein sequence ID" value="NGZ88135.1"/>
    <property type="molecule type" value="Genomic_DNA"/>
</dbReference>
<evidence type="ECO:0000313" key="2">
    <source>
        <dbReference type="EMBL" id="NGZ88135.1"/>
    </source>
</evidence>
<protein>
    <submittedName>
        <fullName evidence="2">Nuclear transport factor 2 family protein</fullName>
    </submittedName>
</protein>
<accession>A0ABX0FTW6</accession>
<sequence>MSQNEQIIRELYQRAEEQDTAGFMALFAPEGYFHDISAGQKYVGAEIGKTVDIYATAFPDMHRALEEVIVMGDVVVVQLSLNGTHNGPLVLPAGTIPATQQTIKTPCCDVFRLRDGKVMSFDCYTAATILFAQLGVLGNLSAALRP</sequence>
<evidence type="ECO:0000259" key="1">
    <source>
        <dbReference type="Pfam" id="PF12680"/>
    </source>
</evidence>
<dbReference type="RefSeq" id="WP_166108250.1">
    <property type="nucleotide sequence ID" value="NZ_JAADJT010000017.1"/>
</dbReference>
<comment type="caution">
    <text evidence="2">The sequence shown here is derived from an EMBL/GenBank/DDBJ whole genome shotgun (WGS) entry which is preliminary data.</text>
</comment>
<reference evidence="2 3" key="1">
    <citation type="submission" date="2020-01" db="EMBL/GenBank/DDBJ databases">
        <authorList>
            <person name="Lee S.D."/>
        </authorList>
    </citation>
    <scope>NUCLEOTIDE SEQUENCE [LARGE SCALE GENOMIC DNA]</scope>
    <source>
        <strain evidence="2 3">SAP-35</strain>
    </source>
</reference>
<keyword evidence="3" id="KW-1185">Reference proteome</keyword>
<feature type="domain" description="SnoaL-like" evidence="1">
    <location>
        <begin position="8"/>
        <end position="119"/>
    </location>
</feature>
<dbReference type="Gene3D" id="3.10.450.50">
    <property type="match status" value="1"/>
</dbReference>
<proteinExistence type="predicted"/>
<organism evidence="2 3">
    <name type="scientific">Duganella aceris</name>
    <dbReference type="NCBI Taxonomy" id="2703883"/>
    <lineage>
        <taxon>Bacteria</taxon>
        <taxon>Pseudomonadati</taxon>
        <taxon>Pseudomonadota</taxon>
        <taxon>Betaproteobacteria</taxon>
        <taxon>Burkholderiales</taxon>
        <taxon>Oxalobacteraceae</taxon>
        <taxon>Telluria group</taxon>
        <taxon>Duganella</taxon>
    </lineage>
</organism>
<evidence type="ECO:0000313" key="3">
    <source>
        <dbReference type="Proteomes" id="UP000666369"/>
    </source>
</evidence>
<dbReference type="PANTHER" id="PTHR38436">
    <property type="entry name" value="POLYKETIDE CYCLASE SNOAL-LIKE DOMAIN"/>
    <property type="match status" value="1"/>
</dbReference>
<dbReference type="SUPFAM" id="SSF54427">
    <property type="entry name" value="NTF2-like"/>
    <property type="match status" value="1"/>
</dbReference>
<dbReference type="InterPro" id="IPR032710">
    <property type="entry name" value="NTF2-like_dom_sf"/>
</dbReference>
<dbReference type="InterPro" id="IPR037401">
    <property type="entry name" value="SnoaL-like"/>
</dbReference>
<name>A0ABX0FTW6_9BURK</name>
<dbReference type="Pfam" id="PF12680">
    <property type="entry name" value="SnoaL_2"/>
    <property type="match status" value="1"/>
</dbReference>
<dbReference type="InterPro" id="IPR009959">
    <property type="entry name" value="Cyclase_SnoaL-like"/>
</dbReference>
<reference evidence="3" key="2">
    <citation type="submission" date="2023-07" db="EMBL/GenBank/DDBJ databases">
        <title>Duganella aceri sp. nov., isolated from tree sap.</title>
        <authorList>
            <person name="Kim I.S."/>
        </authorList>
    </citation>
    <scope>NUCLEOTIDE SEQUENCE [LARGE SCALE GENOMIC DNA]</scope>
    <source>
        <strain evidence="3">SAP-35</strain>
    </source>
</reference>
<dbReference type="Proteomes" id="UP000666369">
    <property type="component" value="Unassembled WGS sequence"/>
</dbReference>